<sequence>MKVAIYQRRLKSDQGQIPSFQDLWDFALGQGWEIYNQYQDNVSIAGNSRRNAWQELLADAALSKFDLVLIPQIDEVFSSVMDMAKTLGKLKVLRIGLRSYSEPWFDTTSISGEALYRLTLSYAALEKDRHHRKLKSGLAHACKMGCQIGRPRVTQRQGFNQAYGDILERLRAGQISRRQAAKALGIGYATLKRLLDSNYQGFRDF</sequence>
<dbReference type="RefSeq" id="WP_034376102.1">
    <property type="nucleotide sequence ID" value="NZ_CP011127.1"/>
</dbReference>
<protein>
    <submittedName>
        <fullName evidence="2">Serine recombinase</fullName>
    </submittedName>
</protein>
<dbReference type="Gene3D" id="3.40.50.1390">
    <property type="entry name" value="Resolvase, N-terminal catalytic domain"/>
    <property type="match status" value="1"/>
</dbReference>
<evidence type="ECO:0000259" key="1">
    <source>
        <dbReference type="SMART" id="SM00857"/>
    </source>
</evidence>
<accession>A0A142VBP1</accession>
<reference evidence="2 3" key="1">
    <citation type="submission" date="2015-03" db="EMBL/GenBank/DDBJ databases">
        <title>Genomic characterization of Dehalococcoides mccartyi strain 11a5, an unusal plasmid-containing chloroethene dechlorinator.</title>
        <authorList>
            <person name="Zhao S."/>
            <person name="Ding C."/>
            <person name="He J."/>
        </authorList>
    </citation>
    <scope>NUCLEOTIDE SEQUENCE [LARGE SCALE GENOMIC DNA]</scope>
    <source>
        <strain evidence="2 3">11a5</strain>
    </source>
</reference>
<evidence type="ECO:0000313" key="3">
    <source>
        <dbReference type="Proteomes" id="UP000076394"/>
    </source>
</evidence>
<dbReference type="InterPro" id="IPR006119">
    <property type="entry name" value="Resolv_N"/>
</dbReference>
<dbReference type="SUPFAM" id="SSF53041">
    <property type="entry name" value="Resolvase-like"/>
    <property type="match status" value="1"/>
</dbReference>
<organism evidence="2 3">
    <name type="scientific">Dehalococcoides mccartyi</name>
    <dbReference type="NCBI Taxonomy" id="61435"/>
    <lineage>
        <taxon>Bacteria</taxon>
        <taxon>Bacillati</taxon>
        <taxon>Chloroflexota</taxon>
        <taxon>Dehalococcoidia</taxon>
        <taxon>Dehalococcoidales</taxon>
        <taxon>Dehalococcoidaceae</taxon>
        <taxon>Dehalococcoides</taxon>
    </lineage>
</organism>
<dbReference type="OrthoDB" id="165373at2"/>
<dbReference type="Proteomes" id="UP000076394">
    <property type="component" value="Chromosome"/>
</dbReference>
<gene>
    <name evidence="2" type="ORF">Dm11a5_1408</name>
</gene>
<feature type="domain" description="Resolvase/invertase-type recombinase catalytic" evidence="1">
    <location>
        <begin position="3"/>
        <end position="147"/>
    </location>
</feature>
<dbReference type="GO" id="GO:0000150">
    <property type="term" value="F:DNA strand exchange activity"/>
    <property type="evidence" value="ECO:0007669"/>
    <property type="project" value="InterPro"/>
</dbReference>
<dbReference type="Pfam" id="PF00239">
    <property type="entry name" value="Resolvase"/>
    <property type="match status" value="1"/>
</dbReference>
<dbReference type="InterPro" id="IPR036162">
    <property type="entry name" value="Resolvase-like_N_sf"/>
</dbReference>
<evidence type="ECO:0000313" key="2">
    <source>
        <dbReference type="EMBL" id="AMU87234.1"/>
    </source>
</evidence>
<proteinExistence type="predicted"/>
<dbReference type="SMART" id="SM00857">
    <property type="entry name" value="Resolvase"/>
    <property type="match status" value="1"/>
</dbReference>
<dbReference type="EMBL" id="CP011127">
    <property type="protein sequence ID" value="AMU87234.1"/>
    <property type="molecule type" value="Genomic_DNA"/>
</dbReference>
<dbReference type="AlphaFoldDB" id="A0A142VBP1"/>
<name>A0A142VBP1_9CHLR</name>
<dbReference type="GO" id="GO:0003677">
    <property type="term" value="F:DNA binding"/>
    <property type="evidence" value="ECO:0007669"/>
    <property type="project" value="InterPro"/>
</dbReference>
<dbReference type="PATRIC" id="fig|61435.8.peg.1401"/>